<dbReference type="AlphaFoldDB" id="A0A0G2FV47"/>
<protein>
    <submittedName>
        <fullName evidence="5">Putative norsolorinic acid reductase</fullName>
    </submittedName>
</protein>
<dbReference type="InterPro" id="IPR023210">
    <property type="entry name" value="NADP_OxRdtase_dom"/>
</dbReference>
<dbReference type="EMBL" id="LCUC01000067">
    <property type="protein sequence ID" value="KKY37836.1"/>
    <property type="molecule type" value="Genomic_DNA"/>
</dbReference>
<evidence type="ECO:0000313" key="6">
    <source>
        <dbReference type="Proteomes" id="UP000034680"/>
    </source>
</evidence>
<sequence>MYIDSRHEIVLVTKYSSGYKVNSSPAKIQSNLGGTGSNSLHLSVQASFRNLRSAYADLLYFHYCDLATTAEELMQSLNALVRARKVLYLGISDAPAWWVTKCNDYARQHGRRELSV</sequence>
<evidence type="ECO:0000256" key="1">
    <source>
        <dbReference type="ARBA" id="ARBA00022857"/>
    </source>
</evidence>
<reference evidence="5 6" key="1">
    <citation type="submission" date="2015-05" db="EMBL/GenBank/DDBJ databases">
        <title>Distinctive expansion of gene families associated with plant cell wall degradation and secondary metabolism in the genomes of grapevine trunk pathogens.</title>
        <authorList>
            <person name="Lawrence D.P."/>
            <person name="Travadon R."/>
            <person name="Rolshausen P.E."/>
            <person name="Baumgartner K."/>
        </authorList>
    </citation>
    <scope>NUCLEOTIDE SEQUENCE [LARGE SCALE GENOMIC DNA]</scope>
    <source>
        <strain evidence="5">DA912</strain>
    </source>
</reference>
<dbReference type="GO" id="GO:0016491">
    <property type="term" value="F:oxidoreductase activity"/>
    <property type="evidence" value="ECO:0007669"/>
    <property type="project" value="UniProtKB-KW"/>
</dbReference>
<dbReference type="InterPro" id="IPR036812">
    <property type="entry name" value="NAD(P)_OxRdtase_dom_sf"/>
</dbReference>
<dbReference type="OrthoDB" id="3255056at2759"/>
<accession>A0A0G2FV47</accession>
<dbReference type="Gene3D" id="3.20.20.100">
    <property type="entry name" value="NADP-dependent oxidoreductase domain"/>
    <property type="match status" value="1"/>
</dbReference>
<dbReference type="Proteomes" id="UP000034680">
    <property type="component" value="Unassembled WGS sequence"/>
</dbReference>
<comment type="caution">
    <text evidence="5">The sequence shown here is derived from an EMBL/GenBank/DDBJ whole genome shotgun (WGS) entry which is preliminary data.</text>
</comment>
<dbReference type="STRING" id="1214573.A0A0G2FV47"/>
<evidence type="ECO:0000313" key="5">
    <source>
        <dbReference type="EMBL" id="KKY37836.1"/>
    </source>
</evidence>
<dbReference type="InterPro" id="IPR050523">
    <property type="entry name" value="AKR_Detox_Biosynth"/>
</dbReference>
<keyword evidence="2" id="KW-0560">Oxidoreductase</keyword>
<organism evidence="5 6">
    <name type="scientific">Diaporthe ampelina</name>
    <dbReference type="NCBI Taxonomy" id="1214573"/>
    <lineage>
        <taxon>Eukaryota</taxon>
        <taxon>Fungi</taxon>
        <taxon>Dikarya</taxon>
        <taxon>Ascomycota</taxon>
        <taxon>Pezizomycotina</taxon>
        <taxon>Sordariomycetes</taxon>
        <taxon>Sordariomycetidae</taxon>
        <taxon>Diaporthales</taxon>
        <taxon>Diaporthaceae</taxon>
        <taxon>Diaporthe</taxon>
    </lineage>
</organism>
<evidence type="ECO:0000256" key="3">
    <source>
        <dbReference type="ARBA" id="ARBA00038157"/>
    </source>
</evidence>
<name>A0A0G2FV47_9PEZI</name>
<feature type="domain" description="NADP-dependent oxidoreductase" evidence="4">
    <location>
        <begin position="5"/>
        <end position="102"/>
    </location>
</feature>
<evidence type="ECO:0000259" key="4">
    <source>
        <dbReference type="Pfam" id="PF00248"/>
    </source>
</evidence>
<gene>
    <name evidence="5" type="ORF">UCDDA912_g02181</name>
</gene>
<dbReference type="PANTHER" id="PTHR43364:SF7">
    <property type="entry name" value="NADP-DEPENDENT OXIDOREDUCTASE DOMAIN-CONTAINING PROTEIN-RELATED"/>
    <property type="match status" value="1"/>
</dbReference>
<dbReference type="PANTHER" id="PTHR43364">
    <property type="entry name" value="NADH-SPECIFIC METHYLGLYOXAL REDUCTASE-RELATED"/>
    <property type="match status" value="1"/>
</dbReference>
<evidence type="ECO:0000256" key="2">
    <source>
        <dbReference type="ARBA" id="ARBA00023002"/>
    </source>
</evidence>
<dbReference type="SUPFAM" id="SSF51430">
    <property type="entry name" value="NAD(P)-linked oxidoreductase"/>
    <property type="match status" value="1"/>
</dbReference>
<dbReference type="Pfam" id="PF00248">
    <property type="entry name" value="Aldo_ket_red"/>
    <property type="match status" value="1"/>
</dbReference>
<proteinExistence type="inferred from homology"/>
<keyword evidence="1" id="KW-0521">NADP</keyword>
<reference evidence="5 6" key="2">
    <citation type="submission" date="2015-05" db="EMBL/GenBank/DDBJ databases">
        <authorList>
            <person name="Morales-Cruz A."/>
            <person name="Amrine K.C."/>
            <person name="Cantu D."/>
        </authorList>
    </citation>
    <scope>NUCLEOTIDE SEQUENCE [LARGE SCALE GENOMIC DNA]</scope>
    <source>
        <strain evidence="5">DA912</strain>
    </source>
</reference>
<comment type="similarity">
    <text evidence="3">Belongs to the aldo/keto reductase family. Aldo/keto reductase 2 subfamily.</text>
</comment>
<keyword evidence="6" id="KW-1185">Reference proteome</keyword>